<organism evidence="3 4">
    <name type="scientific">Panagrellus redivivus</name>
    <name type="common">Microworm</name>
    <dbReference type="NCBI Taxonomy" id="6233"/>
    <lineage>
        <taxon>Eukaryota</taxon>
        <taxon>Metazoa</taxon>
        <taxon>Ecdysozoa</taxon>
        <taxon>Nematoda</taxon>
        <taxon>Chromadorea</taxon>
        <taxon>Rhabditida</taxon>
        <taxon>Tylenchina</taxon>
        <taxon>Panagrolaimomorpha</taxon>
        <taxon>Panagrolaimoidea</taxon>
        <taxon>Panagrolaimidae</taxon>
        <taxon>Panagrellus</taxon>
    </lineage>
</organism>
<evidence type="ECO:0000313" key="3">
    <source>
        <dbReference type="Proteomes" id="UP000492821"/>
    </source>
</evidence>
<dbReference type="AlphaFoldDB" id="A0A7E4UXP4"/>
<reference evidence="4" key="2">
    <citation type="submission" date="2020-10" db="UniProtKB">
        <authorList>
            <consortium name="WormBaseParasite"/>
        </authorList>
    </citation>
    <scope>IDENTIFICATION</scope>
</reference>
<evidence type="ECO:0000256" key="1">
    <source>
        <dbReference type="SAM" id="Phobius"/>
    </source>
</evidence>
<name>A0A7E4UXP4_PANRE</name>
<keyword evidence="2" id="KW-0732">Signal</keyword>
<proteinExistence type="predicted"/>
<reference evidence="3" key="1">
    <citation type="journal article" date="2013" name="Genetics">
        <title>The draft genome and transcriptome of Panagrellus redivivus are shaped by the harsh demands of a free-living lifestyle.</title>
        <authorList>
            <person name="Srinivasan J."/>
            <person name="Dillman A.R."/>
            <person name="Macchietto M.G."/>
            <person name="Heikkinen L."/>
            <person name="Lakso M."/>
            <person name="Fracchia K.M."/>
            <person name="Antoshechkin I."/>
            <person name="Mortazavi A."/>
            <person name="Wong G."/>
            <person name="Sternberg P.W."/>
        </authorList>
    </citation>
    <scope>NUCLEOTIDE SEQUENCE [LARGE SCALE GENOMIC DNA]</scope>
    <source>
        <strain evidence="3">MT8872</strain>
    </source>
</reference>
<keyword evidence="1" id="KW-0812">Transmembrane</keyword>
<keyword evidence="3" id="KW-1185">Reference proteome</keyword>
<keyword evidence="1" id="KW-1133">Transmembrane helix</keyword>
<feature type="signal peptide" evidence="2">
    <location>
        <begin position="1"/>
        <end position="20"/>
    </location>
</feature>
<evidence type="ECO:0000256" key="2">
    <source>
        <dbReference type="SAM" id="SignalP"/>
    </source>
</evidence>
<evidence type="ECO:0000313" key="4">
    <source>
        <dbReference type="WBParaSite" id="Pan_g14064.t1"/>
    </source>
</evidence>
<sequence>MIGPYRPLLLLLLLIATVSAQKRLKPLEKNWWIVVIGIVAMVITAVGLTVLGYFCSYSARKEKSERSIKKKRGNTLENP</sequence>
<feature type="chain" id="PRO_5028964568" evidence="2">
    <location>
        <begin position="21"/>
        <end position="79"/>
    </location>
</feature>
<dbReference type="WBParaSite" id="Pan_g14064.t1">
    <property type="protein sequence ID" value="Pan_g14064.t1"/>
    <property type="gene ID" value="Pan_g14064"/>
</dbReference>
<dbReference type="Proteomes" id="UP000492821">
    <property type="component" value="Unassembled WGS sequence"/>
</dbReference>
<feature type="transmembrane region" description="Helical" evidence="1">
    <location>
        <begin position="30"/>
        <end position="54"/>
    </location>
</feature>
<accession>A0A7E4UXP4</accession>
<keyword evidence="1" id="KW-0472">Membrane</keyword>
<protein>
    <submittedName>
        <fullName evidence="4">Uncharacterized protein</fullName>
    </submittedName>
</protein>